<dbReference type="RefSeq" id="WP_221855053.1">
    <property type="nucleotide sequence ID" value="NZ_BAAAYV010000005.1"/>
</dbReference>
<reference evidence="4" key="1">
    <citation type="journal article" date="2019" name="Int. J. Syst. Evol. Microbiol.">
        <title>The Global Catalogue of Microorganisms (GCM) 10K type strain sequencing project: providing services to taxonomists for standard genome sequencing and annotation.</title>
        <authorList>
            <consortium name="The Broad Institute Genomics Platform"/>
            <consortium name="The Broad Institute Genome Sequencing Center for Infectious Disease"/>
            <person name="Wu L."/>
            <person name="Ma J."/>
        </authorList>
    </citation>
    <scope>NUCLEOTIDE SEQUENCE [LARGE SCALE GENOMIC DNA]</scope>
    <source>
        <strain evidence="4">JCM 16546</strain>
    </source>
</reference>
<keyword evidence="2" id="KW-0812">Transmembrane</keyword>
<gene>
    <name evidence="3" type="ORF">GCM10022202_12810</name>
</gene>
<evidence type="ECO:0000256" key="1">
    <source>
        <dbReference type="NCBIfam" id="TIGR02228"/>
    </source>
</evidence>
<proteinExistence type="predicted"/>
<evidence type="ECO:0000313" key="3">
    <source>
        <dbReference type="EMBL" id="GAA3654178.1"/>
    </source>
</evidence>
<feature type="transmembrane region" description="Helical" evidence="2">
    <location>
        <begin position="33"/>
        <end position="61"/>
    </location>
</feature>
<feature type="transmembrane region" description="Helical" evidence="2">
    <location>
        <begin position="165"/>
        <end position="181"/>
    </location>
</feature>
<sequence>MTTVPTRGSADGAELRARHRRRRRLWLPHPRDVLVWLLGAVGLVSIAWLLASWLLGLHLVVLTTGSMSPGMPPGTAAVERTVAAAELRVGDVVSVPRAGDGEVVTHRIVEISSNGEPDQRTLTLQGDANDGPDTQPYTVSRAGLVVVAVPAVGYVVTFLGSPAGITLLAVLIPAGVLWVLWPRPART</sequence>
<dbReference type="EC" id="3.4.21.89" evidence="1"/>
<keyword evidence="2" id="KW-1133">Transmembrane helix</keyword>
<dbReference type="InterPro" id="IPR001733">
    <property type="entry name" value="Peptidase_S26B"/>
</dbReference>
<organism evidence="3 4">
    <name type="scientific">Microbacterium marinilacus</name>
    <dbReference type="NCBI Taxonomy" id="415209"/>
    <lineage>
        <taxon>Bacteria</taxon>
        <taxon>Bacillati</taxon>
        <taxon>Actinomycetota</taxon>
        <taxon>Actinomycetes</taxon>
        <taxon>Micrococcales</taxon>
        <taxon>Microbacteriaceae</taxon>
        <taxon>Microbacterium</taxon>
    </lineage>
</organism>
<evidence type="ECO:0000313" key="4">
    <source>
        <dbReference type="Proteomes" id="UP001410795"/>
    </source>
</evidence>
<keyword evidence="4" id="KW-1185">Reference proteome</keyword>
<evidence type="ECO:0000256" key="2">
    <source>
        <dbReference type="SAM" id="Phobius"/>
    </source>
</evidence>
<keyword evidence="2" id="KW-0472">Membrane</keyword>
<dbReference type="InterPro" id="IPR019533">
    <property type="entry name" value="Peptidase_S26"/>
</dbReference>
<protein>
    <recommendedName>
        <fullName evidence="1">Signal peptidase I</fullName>
        <ecNumber evidence="1">3.4.21.89</ecNumber>
    </recommendedName>
</protein>
<dbReference type="NCBIfam" id="TIGR02228">
    <property type="entry name" value="sigpep_I_arch"/>
    <property type="match status" value="1"/>
</dbReference>
<comment type="caution">
    <text evidence="3">The sequence shown here is derived from an EMBL/GenBank/DDBJ whole genome shotgun (WGS) entry which is preliminary data.</text>
</comment>
<dbReference type="CDD" id="cd06530">
    <property type="entry name" value="S26_SPase_I"/>
    <property type="match status" value="1"/>
</dbReference>
<accession>A0ABP7BBJ9</accession>
<dbReference type="Proteomes" id="UP001410795">
    <property type="component" value="Unassembled WGS sequence"/>
</dbReference>
<dbReference type="EMBL" id="BAAAYV010000005">
    <property type="protein sequence ID" value="GAA3654178.1"/>
    <property type="molecule type" value="Genomic_DNA"/>
</dbReference>
<name>A0ABP7BBJ9_9MICO</name>